<accession>A0A345C023</accession>
<reference evidence="1 2" key="1">
    <citation type="journal article" date="2018" name="J. Microbiol.">
        <title>Salicibibacter kimchii gen. nov., sp. nov., a moderately halophilic and alkalitolerant bacterium in the family Bacillaceae, isolated from kimchi.</title>
        <authorList>
            <person name="Jang J.Y."/>
            <person name="Oh Y.J."/>
            <person name="Lim S.K."/>
            <person name="Park H.K."/>
            <person name="Lee C."/>
            <person name="Kim J.Y."/>
            <person name="Lee M.A."/>
            <person name="Choi H.J."/>
        </authorList>
    </citation>
    <scope>NUCLEOTIDE SEQUENCE [LARGE SCALE GENOMIC DNA]</scope>
    <source>
        <strain evidence="1 2">NKC1-1</strain>
    </source>
</reference>
<gene>
    <name evidence="1" type="ORF">DT065_11325</name>
</gene>
<evidence type="ECO:0000313" key="2">
    <source>
        <dbReference type="Proteomes" id="UP000252100"/>
    </source>
</evidence>
<proteinExistence type="predicted"/>
<evidence type="ECO:0000313" key="1">
    <source>
        <dbReference type="EMBL" id="AXF56554.1"/>
    </source>
</evidence>
<dbReference type="AlphaFoldDB" id="A0A345C023"/>
<name>A0A345C023_9BACI</name>
<dbReference type="EMBL" id="CP031092">
    <property type="protein sequence ID" value="AXF56554.1"/>
    <property type="molecule type" value="Genomic_DNA"/>
</dbReference>
<dbReference type="KEGG" id="rue:DT065_11325"/>
<keyword evidence="2" id="KW-1185">Reference proteome</keyword>
<dbReference type="RefSeq" id="WP_114373439.1">
    <property type="nucleotide sequence ID" value="NZ_CP031092.1"/>
</dbReference>
<dbReference type="Proteomes" id="UP000252100">
    <property type="component" value="Chromosome"/>
</dbReference>
<protein>
    <submittedName>
        <fullName evidence="1">Uncharacterized protein</fullName>
    </submittedName>
</protein>
<organism evidence="1 2">
    <name type="scientific">Salicibibacter kimchii</name>
    <dbReference type="NCBI Taxonomy" id="2099786"/>
    <lineage>
        <taxon>Bacteria</taxon>
        <taxon>Bacillati</taxon>
        <taxon>Bacillota</taxon>
        <taxon>Bacilli</taxon>
        <taxon>Bacillales</taxon>
        <taxon>Bacillaceae</taxon>
        <taxon>Salicibibacter</taxon>
    </lineage>
</organism>
<sequence length="61" mass="7459">MVKLTDSKPMDIKLTDREMREFIRWSKDKNTANKDEMKKLRSEISAFRKIRKERHGEYGER</sequence>